<keyword evidence="1" id="KW-1133">Transmembrane helix</keyword>
<keyword evidence="1" id="KW-0812">Transmembrane</keyword>
<sequence>MTLKKTANRFPAAQSQLFLLRGDMNDTAFLQLPNWLRDILHDPFRRTLFLGLILLGLWLAWSESTGQRHLAPQERQIAFFFHPQCPHCRAQKAFIPYLQAKYPELSWTSYDTSKPENVRLLAEFMARSDPPARGSGVPMTFIGPYAIEGFDAPETTGVRLEQAIRAVLHNDPTLFVEQNDRGDSRKTVTLPLLGTIRLAEYSLPALAMLLGLVDGFNPCAMWVLVYLITLIVSLGDRRKIWLLVGTFVASSGILYFLFMTAWLNVFLFLGYLRILTLIIGLGALGAGILNIREYVHTRGQLTCAVGDTAARKRTMHRIDRIVDAPLTFFTVFSIIVLAFIVNSIEFACSAALPAIFTHTLALRHLPTIEYYGYILLYDFFFMLDDLLIFSLAVLALDTSIGQRYAGHCRIVGGAVLIVLGCVMAFRPEWLR</sequence>
<evidence type="ECO:0000256" key="1">
    <source>
        <dbReference type="SAM" id="Phobius"/>
    </source>
</evidence>
<feature type="transmembrane region" description="Helical" evidence="1">
    <location>
        <begin position="321"/>
        <end position="341"/>
    </location>
</feature>
<feature type="transmembrane region" description="Helical" evidence="1">
    <location>
        <begin position="408"/>
        <end position="425"/>
    </location>
</feature>
<evidence type="ECO:0000313" key="3">
    <source>
        <dbReference type="Proteomes" id="UP000006365"/>
    </source>
</evidence>
<protein>
    <recommendedName>
        <fullName evidence="4">Thioredoxin domain-containing protein</fullName>
    </recommendedName>
</protein>
<name>A0A7U3YNZ4_DESPD</name>
<evidence type="ECO:0008006" key="4">
    <source>
        <dbReference type="Google" id="ProtNLM"/>
    </source>
</evidence>
<evidence type="ECO:0000313" key="2">
    <source>
        <dbReference type="EMBL" id="ADW18884.1"/>
    </source>
</evidence>
<gene>
    <name evidence="2" type="ordered locus">Despr_2749</name>
</gene>
<feature type="transmembrane region" description="Helical" evidence="1">
    <location>
        <begin position="268"/>
        <end position="291"/>
    </location>
</feature>
<dbReference type="AlphaFoldDB" id="A0A7U3YNZ4"/>
<feature type="transmembrane region" description="Helical" evidence="1">
    <location>
        <begin position="205"/>
        <end position="228"/>
    </location>
</feature>
<organism evidence="2 3">
    <name type="scientific">Desulfobulbus propionicus (strain ATCC 33891 / DSM 2032 / VKM B-1956 / 1pr3)</name>
    <dbReference type="NCBI Taxonomy" id="577650"/>
    <lineage>
        <taxon>Bacteria</taxon>
        <taxon>Pseudomonadati</taxon>
        <taxon>Thermodesulfobacteriota</taxon>
        <taxon>Desulfobulbia</taxon>
        <taxon>Desulfobulbales</taxon>
        <taxon>Desulfobulbaceae</taxon>
        <taxon>Desulfobulbus</taxon>
    </lineage>
</organism>
<accession>A0A7U3YNZ4</accession>
<dbReference type="InterPro" id="IPR036249">
    <property type="entry name" value="Thioredoxin-like_sf"/>
</dbReference>
<proteinExistence type="predicted"/>
<keyword evidence="3" id="KW-1185">Reference proteome</keyword>
<dbReference type="SUPFAM" id="SSF52833">
    <property type="entry name" value="Thioredoxin-like"/>
    <property type="match status" value="1"/>
</dbReference>
<dbReference type="KEGG" id="dpr:Despr_2749"/>
<dbReference type="Gene3D" id="3.40.30.10">
    <property type="entry name" value="Glutaredoxin"/>
    <property type="match status" value="1"/>
</dbReference>
<reference evidence="2 3" key="1">
    <citation type="journal article" date="2011" name="Stand. Genomic Sci.">
        <title>Complete genome sequence of Desulfobulbus propionicus type strain (1pr3).</title>
        <authorList>
            <person name="Pagani I."/>
            <person name="Lapidus A."/>
            <person name="Nolan M."/>
            <person name="Lucas S."/>
            <person name="Hammon N."/>
            <person name="Deshpande S."/>
            <person name="Cheng J.F."/>
            <person name="Chertkov O."/>
            <person name="Davenport K."/>
            <person name="Tapia R."/>
            <person name="Han C."/>
            <person name="Goodwin L."/>
            <person name="Pitluck S."/>
            <person name="Liolios K."/>
            <person name="Mavromatis K."/>
            <person name="Ivanova N."/>
            <person name="Mikhailova N."/>
            <person name="Pati A."/>
            <person name="Chen A."/>
            <person name="Palaniappan K."/>
            <person name="Land M."/>
            <person name="Hauser L."/>
            <person name="Chang Y.J."/>
            <person name="Jeffries C.D."/>
            <person name="Detter J.C."/>
            <person name="Brambilla E."/>
            <person name="Kannan K.P."/>
            <person name="Djao O.D."/>
            <person name="Rohde M."/>
            <person name="Pukall R."/>
            <person name="Spring S."/>
            <person name="Goker M."/>
            <person name="Sikorski J."/>
            <person name="Woyke T."/>
            <person name="Bristow J."/>
            <person name="Eisen J.A."/>
            <person name="Markowitz V."/>
            <person name="Hugenholtz P."/>
            <person name="Kyrpides N.C."/>
            <person name="Klenk H.P."/>
        </authorList>
    </citation>
    <scope>NUCLEOTIDE SEQUENCE [LARGE SCALE GENOMIC DNA]</scope>
    <source>
        <strain evidence="3">ATCC 33891 / DSM 2032 / 1pr3</strain>
    </source>
</reference>
<feature type="transmembrane region" description="Helical" evidence="1">
    <location>
        <begin position="240"/>
        <end position="262"/>
    </location>
</feature>
<dbReference type="EMBL" id="CP002364">
    <property type="protein sequence ID" value="ADW18884.1"/>
    <property type="molecule type" value="Genomic_DNA"/>
</dbReference>
<feature type="transmembrane region" description="Helical" evidence="1">
    <location>
        <begin position="370"/>
        <end position="396"/>
    </location>
</feature>
<keyword evidence="1" id="KW-0472">Membrane</keyword>
<dbReference type="Proteomes" id="UP000006365">
    <property type="component" value="Chromosome"/>
</dbReference>